<dbReference type="InterPro" id="IPR020590">
    <property type="entry name" value="Guanylate_kinase_CS"/>
</dbReference>
<dbReference type="PROSITE" id="PS50052">
    <property type="entry name" value="GUANYLATE_KINASE_2"/>
    <property type="match status" value="1"/>
</dbReference>
<dbReference type="SUPFAM" id="SSF52540">
    <property type="entry name" value="P-loop containing nucleoside triphosphate hydrolases"/>
    <property type="match status" value="1"/>
</dbReference>
<evidence type="ECO:0000256" key="8">
    <source>
        <dbReference type="ARBA" id="ARBA00030128"/>
    </source>
</evidence>
<keyword evidence="5 9" id="KW-0547">Nucleotide-binding</keyword>
<evidence type="ECO:0000256" key="7">
    <source>
        <dbReference type="ARBA" id="ARBA00022840"/>
    </source>
</evidence>
<gene>
    <name evidence="9 11" type="primary">gmk</name>
    <name evidence="11" type="ORF">MWN34_00695</name>
</gene>
<evidence type="ECO:0000259" key="10">
    <source>
        <dbReference type="PROSITE" id="PS50052"/>
    </source>
</evidence>
<comment type="caution">
    <text evidence="11">The sequence shown here is derived from an EMBL/GenBank/DDBJ whole genome shotgun (WGS) entry which is preliminary data.</text>
</comment>
<dbReference type="SMART" id="SM00072">
    <property type="entry name" value="GuKc"/>
    <property type="match status" value="1"/>
</dbReference>
<evidence type="ECO:0000313" key="11">
    <source>
        <dbReference type="EMBL" id="MCK0195423.1"/>
    </source>
</evidence>
<evidence type="ECO:0000256" key="9">
    <source>
        <dbReference type="HAMAP-Rule" id="MF_00328"/>
    </source>
</evidence>
<dbReference type="PANTHER" id="PTHR23117:SF13">
    <property type="entry name" value="GUANYLATE KINASE"/>
    <property type="match status" value="1"/>
</dbReference>
<evidence type="ECO:0000256" key="2">
    <source>
        <dbReference type="ARBA" id="ARBA00012961"/>
    </source>
</evidence>
<organism evidence="11 12">
    <name type="scientific">Ancylobacter crimeensis</name>
    <dbReference type="NCBI Taxonomy" id="2579147"/>
    <lineage>
        <taxon>Bacteria</taxon>
        <taxon>Pseudomonadati</taxon>
        <taxon>Pseudomonadota</taxon>
        <taxon>Alphaproteobacteria</taxon>
        <taxon>Hyphomicrobiales</taxon>
        <taxon>Xanthobacteraceae</taxon>
        <taxon>Ancylobacter</taxon>
    </lineage>
</organism>
<dbReference type="InterPro" id="IPR008144">
    <property type="entry name" value="Guanylate_kin-like_dom"/>
</dbReference>
<evidence type="ECO:0000256" key="6">
    <source>
        <dbReference type="ARBA" id="ARBA00022777"/>
    </source>
</evidence>
<keyword evidence="4 9" id="KW-0808">Transferase</keyword>
<feature type="domain" description="Guanylate kinase-like" evidence="10">
    <location>
        <begin position="13"/>
        <end position="192"/>
    </location>
</feature>
<dbReference type="Gene3D" id="3.40.50.300">
    <property type="entry name" value="P-loop containing nucleotide triphosphate hydrolases"/>
    <property type="match status" value="1"/>
</dbReference>
<reference evidence="11 12" key="1">
    <citation type="submission" date="2022-04" db="EMBL/GenBank/DDBJ databases">
        <authorList>
            <person name="Grouzdev D.S."/>
            <person name="Pantiukh K.S."/>
            <person name="Krutkina M.S."/>
        </authorList>
    </citation>
    <scope>NUCLEOTIDE SEQUENCE [LARGE SCALE GENOMIC DNA]</scope>
    <source>
        <strain evidence="11 12">6x-1</strain>
    </source>
</reference>
<dbReference type="NCBIfam" id="TIGR03263">
    <property type="entry name" value="guanyl_kin"/>
    <property type="match status" value="1"/>
</dbReference>
<name>A0ABT0D669_9HYPH</name>
<dbReference type="InterPro" id="IPR008145">
    <property type="entry name" value="GK/Ca_channel_bsu"/>
</dbReference>
<dbReference type="EC" id="2.7.4.8" evidence="2 9"/>
<dbReference type="PROSITE" id="PS00856">
    <property type="entry name" value="GUANYLATE_KINASE_1"/>
    <property type="match status" value="1"/>
</dbReference>
<dbReference type="EMBL" id="JALKCH010000001">
    <property type="protein sequence ID" value="MCK0195423.1"/>
    <property type="molecule type" value="Genomic_DNA"/>
</dbReference>
<comment type="catalytic activity">
    <reaction evidence="9">
        <text>GMP + ATP = GDP + ADP</text>
        <dbReference type="Rhea" id="RHEA:20780"/>
        <dbReference type="ChEBI" id="CHEBI:30616"/>
        <dbReference type="ChEBI" id="CHEBI:58115"/>
        <dbReference type="ChEBI" id="CHEBI:58189"/>
        <dbReference type="ChEBI" id="CHEBI:456216"/>
        <dbReference type="EC" id="2.7.4.8"/>
    </reaction>
</comment>
<proteinExistence type="inferred from homology"/>
<accession>A0ABT0D669</accession>
<dbReference type="HAMAP" id="MF_00328">
    <property type="entry name" value="Guanylate_kinase"/>
    <property type="match status" value="1"/>
</dbReference>
<evidence type="ECO:0000256" key="3">
    <source>
        <dbReference type="ARBA" id="ARBA00016296"/>
    </source>
</evidence>
<evidence type="ECO:0000256" key="4">
    <source>
        <dbReference type="ARBA" id="ARBA00022679"/>
    </source>
</evidence>
<sequence>MTVATSFPIARRGLMLVLSSPSGAGKSTLARLLLDKHPEIHLSVSVTTRERRPSEVEGIHYHFIKRERFDRLRETGDLLESAEVHGNFYGTPREPVEAALSDGKDVLFDIDYQGTLQLYEKMRTDIVGVFILPPSATELKTRLERRAEDASGVIEKRLKNARTEIAHWQHYDYVLVNQDLDTTFRSLEAVLLAERLRRERMIGLTPIIERLDQELETLTA</sequence>
<dbReference type="GO" id="GO:0004385">
    <property type="term" value="F:GMP kinase activity"/>
    <property type="evidence" value="ECO:0007669"/>
    <property type="project" value="UniProtKB-EC"/>
</dbReference>
<evidence type="ECO:0000313" key="12">
    <source>
        <dbReference type="Proteomes" id="UP001203284"/>
    </source>
</evidence>
<dbReference type="InterPro" id="IPR027417">
    <property type="entry name" value="P-loop_NTPase"/>
</dbReference>
<dbReference type="RefSeq" id="WP_247025709.1">
    <property type="nucleotide sequence ID" value="NZ_JALKCH010000001.1"/>
</dbReference>
<evidence type="ECO:0000256" key="1">
    <source>
        <dbReference type="ARBA" id="ARBA00005790"/>
    </source>
</evidence>
<keyword evidence="9" id="KW-0963">Cytoplasm</keyword>
<feature type="binding site" evidence="9">
    <location>
        <begin position="20"/>
        <end position="27"/>
    </location>
    <ligand>
        <name>ATP</name>
        <dbReference type="ChEBI" id="CHEBI:30616"/>
    </ligand>
</feature>
<dbReference type="Proteomes" id="UP001203284">
    <property type="component" value="Unassembled WGS sequence"/>
</dbReference>
<keyword evidence="12" id="KW-1185">Reference proteome</keyword>
<dbReference type="CDD" id="cd00071">
    <property type="entry name" value="GMPK"/>
    <property type="match status" value="1"/>
</dbReference>
<keyword evidence="7 9" id="KW-0067">ATP-binding</keyword>
<keyword evidence="6 9" id="KW-0418">Kinase</keyword>
<dbReference type="Pfam" id="PF00625">
    <property type="entry name" value="Guanylate_kin"/>
    <property type="match status" value="1"/>
</dbReference>
<comment type="function">
    <text evidence="9">Essential for recycling GMP and indirectly, cGMP.</text>
</comment>
<protein>
    <recommendedName>
        <fullName evidence="3 9">Guanylate kinase</fullName>
        <ecNumber evidence="2 9">2.7.4.8</ecNumber>
    </recommendedName>
    <alternativeName>
        <fullName evidence="8 9">GMP kinase</fullName>
    </alternativeName>
</protein>
<evidence type="ECO:0000256" key="5">
    <source>
        <dbReference type="ARBA" id="ARBA00022741"/>
    </source>
</evidence>
<dbReference type="PANTHER" id="PTHR23117">
    <property type="entry name" value="GUANYLATE KINASE-RELATED"/>
    <property type="match status" value="1"/>
</dbReference>
<dbReference type="InterPro" id="IPR017665">
    <property type="entry name" value="Guanylate_kinase"/>
</dbReference>
<comment type="similarity">
    <text evidence="1 9">Belongs to the guanylate kinase family.</text>
</comment>
<comment type="subcellular location">
    <subcellularLocation>
        <location evidence="9">Cytoplasm</location>
    </subcellularLocation>
</comment>
<dbReference type="Gene3D" id="3.30.63.10">
    <property type="entry name" value="Guanylate Kinase phosphate binding domain"/>
    <property type="match status" value="1"/>
</dbReference>